<dbReference type="GO" id="GO:0007389">
    <property type="term" value="P:pattern specification process"/>
    <property type="evidence" value="ECO:0007669"/>
    <property type="project" value="TreeGrafter"/>
</dbReference>
<comment type="subcellular location">
    <subcellularLocation>
        <location evidence="1">Nucleus</location>
    </subcellularLocation>
</comment>
<gene>
    <name evidence="6" type="ORF">BXYJ_LOCUS6669</name>
</gene>
<evidence type="ECO:0000313" key="9">
    <source>
        <dbReference type="Proteomes" id="UP000659654"/>
    </source>
</evidence>
<keyword evidence="9" id="KW-1185">Reference proteome</keyword>
<name>A0A1I7STH8_BURXY</name>
<keyword evidence="3" id="KW-0539">Nucleus</keyword>
<dbReference type="PROSITE" id="PS51293">
    <property type="entry name" value="SANT"/>
    <property type="match status" value="1"/>
</dbReference>
<organism evidence="8 10">
    <name type="scientific">Bursaphelenchus xylophilus</name>
    <name type="common">Pinewood nematode worm</name>
    <name type="synonym">Aphelenchoides xylophilus</name>
    <dbReference type="NCBI Taxonomy" id="6326"/>
    <lineage>
        <taxon>Eukaryota</taxon>
        <taxon>Metazoa</taxon>
        <taxon>Ecdysozoa</taxon>
        <taxon>Nematoda</taxon>
        <taxon>Chromadorea</taxon>
        <taxon>Rhabditida</taxon>
        <taxon>Tylenchina</taxon>
        <taxon>Tylenchomorpha</taxon>
        <taxon>Aphelenchoidea</taxon>
        <taxon>Aphelenchoididae</taxon>
        <taxon>Bursaphelenchus</taxon>
    </lineage>
</organism>
<accession>A0A1I7STH8</accession>
<reference evidence="7" key="2">
    <citation type="submission" date="2020-08" db="EMBL/GenBank/DDBJ databases">
        <authorList>
            <person name="Kikuchi T."/>
        </authorList>
    </citation>
    <scope>NUCLEOTIDE SEQUENCE</scope>
    <source>
        <strain evidence="6">Ka4C1</strain>
    </source>
</reference>
<evidence type="ECO:0000313" key="10">
    <source>
        <dbReference type="WBParaSite" id="BXY_1634800.1"/>
    </source>
</evidence>
<dbReference type="InterPro" id="IPR001005">
    <property type="entry name" value="SANT/Myb"/>
</dbReference>
<feature type="region of interest" description="Disordered" evidence="4">
    <location>
        <begin position="436"/>
        <end position="467"/>
    </location>
</feature>
<dbReference type="PANTHER" id="PTHR21677:SF1">
    <property type="entry name" value="PROTEIN CRAMPED-LIKE"/>
    <property type="match status" value="1"/>
</dbReference>
<protein>
    <submittedName>
        <fullName evidence="6">(pine wood nematode) hypothetical protein</fullName>
    </submittedName>
    <submittedName>
        <fullName evidence="10">SANT domain-containing protein</fullName>
    </submittedName>
</protein>
<keyword evidence="2" id="KW-0238">DNA-binding</keyword>
<dbReference type="PANTHER" id="PTHR21677">
    <property type="entry name" value="CRAMPED PROTEIN"/>
    <property type="match status" value="1"/>
</dbReference>
<evidence type="ECO:0000256" key="3">
    <source>
        <dbReference type="ARBA" id="ARBA00023242"/>
    </source>
</evidence>
<dbReference type="GO" id="GO:0003682">
    <property type="term" value="F:chromatin binding"/>
    <property type="evidence" value="ECO:0007669"/>
    <property type="project" value="InterPro"/>
</dbReference>
<feature type="compositionally biased region" description="Polar residues" evidence="4">
    <location>
        <begin position="449"/>
        <end position="460"/>
    </location>
</feature>
<feature type="domain" description="SANT" evidence="5">
    <location>
        <begin position="67"/>
        <end position="122"/>
    </location>
</feature>
<dbReference type="Proteomes" id="UP000582659">
    <property type="component" value="Unassembled WGS sequence"/>
</dbReference>
<dbReference type="GO" id="GO:0003677">
    <property type="term" value="F:DNA binding"/>
    <property type="evidence" value="ECO:0007669"/>
    <property type="project" value="UniProtKB-KW"/>
</dbReference>
<dbReference type="WBParaSite" id="BXY_1634800.1">
    <property type="protein sequence ID" value="BXY_1634800.1"/>
    <property type="gene ID" value="BXY_1634800"/>
</dbReference>
<feature type="region of interest" description="Disordered" evidence="4">
    <location>
        <begin position="31"/>
        <end position="63"/>
    </location>
</feature>
<dbReference type="SMR" id="A0A1I7STH8"/>
<dbReference type="GO" id="GO:0005634">
    <property type="term" value="C:nucleus"/>
    <property type="evidence" value="ECO:0007669"/>
    <property type="project" value="UniProtKB-SubCell"/>
</dbReference>
<evidence type="ECO:0000259" key="5">
    <source>
        <dbReference type="PROSITE" id="PS51293"/>
    </source>
</evidence>
<evidence type="ECO:0000256" key="4">
    <source>
        <dbReference type="SAM" id="MobiDB-lite"/>
    </source>
</evidence>
<dbReference type="EMBL" id="CAJFDI010000003">
    <property type="protein sequence ID" value="CAD5221420.1"/>
    <property type="molecule type" value="Genomic_DNA"/>
</dbReference>
<sequence>MQSNSRTHLSRVSKADSSISRKNVLFVPGSAKSGADEPLDPSPSCSTIAGLSPKKSARKPKEKLQKRAATQWGIEEIIIFYEALKENGKNFEQISYYLEKKKYVRDKDQIKNFYYNTYKMYKEKAGITDEEWDGAPHGARELFIVLNALEWKKRTSNGVIQPQKFKSLVLTGSAVLKIPQKRSSITIKTPSCVAFHKYFPSLRQYARAPQTVSVFLTPYSYTSKHYVNTKCEVNPILNVNIPCGASLSQLFDFLEQKWQFCEGEEITSRPIIRLYSPDDFKPSLVELRFAKETIPSLNSLKQIRKKNKEDRAEYLDFGDIFKNGIDRTNCHTLNFLQLFLFFNESEKITLRYEIACDTERVNCFEKLNELFVECDDIFAELKMDKRFKEFSESSEGLPSKRQPNKRLAEVVCNQGNVVDNERNMFVKQLAMLRKTGRDNKKRKGAPNMPRQSPSPSTSKEMPTDFSPIGGQSVSVAEFATSTESAQQPVHVQLECFEQPLEFDDDPHEDRQFFEMQSYPRLEGIPGSSNTFDQILNEPGHPEFMSPSKSLLDDTFHLFDSMMDVNSCDLIANFSQLVNHMNDSQSQFSNL</sequence>
<proteinExistence type="predicted"/>
<evidence type="ECO:0000313" key="7">
    <source>
        <dbReference type="EMBL" id="CAG9108400.1"/>
    </source>
</evidence>
<evidence type="ECO:0000256" key="2">
    <source>
        <dbReference type="ARBA" id="ARBA00023125"/>
    </source>
</evidence>
<dbReference type="OrthoDB" id="515799at2759"/>
<dbReference type="SMART" id="SM00717">
    <property type="entry name" value="SANT"/>
    <property type="match status" value="1"/>
</dbReference>
<dbReference type="Proteomes" id="UP000095284">
    <property type="component" value="Unplaced"/>
</dbReference>
<dbReference type="InterPro" id="IPR009057">
    <property type="entry name" value="Homeodomain-like_sf"/>
</dbReference>
<evidence type="ECO:0000313" key="8">
    <source>
        <dbReference type="Proteomes" id="UP000095284"/>
    </source>
</evidence>
<dbReference type="eggNOG" id="KOG4468">
    <property type="taxonomic scope" value="Eukaryota"/>
</dbReference>
<dbReference type="InterPro" id="IPR017884">
    <property type="entry name" value="SANT_dom"/>
</dbReference>
<evidence type="ECO:0000256" key="1">
    <source>
        <dbReference type="ARBA" id="ARBA00004123"/>
    </source>
</evidence>
<dbReference type="SUPFAM" id="SSF46689">
    <property type="entry name" value="Homeodomain-like"/>
    <property type="match status" value="1"/>
</dbReference>
<dbReference type="AlphaFoldDB" id="A0A1I7STH8"/>
<dbReference type="CDD" id="cd00167">
    <property type="entry name" value="SANT"/>
    <property type="match status" value="1"/>
</dbReference>
<reference evidence="10" key="1">
    <citation type="submission" date="2016-11" db="UniProtKB">
        <authorList>
            <consortium name="WormBaseParasite"/>
        </authorList>
    </citation>
    <scope>IDENTIFICATION</scope>
</reference>
<dbReference type="Gene3D" id="1.20.58.1880">
    <property type="match status" value="1"/>
</dbReference>
<dbReference type="InterPro" id="IPR055315">
    <property type="entry name" value="Cramped-like"/>
</dbReference>
<evidence type="ECO:0000313" key="6">
    <source>
        <dbReference type="EMBL" id="CAD5221420.1"/>
    </source>
</evidence>
<dbReference type="Proteomes" id="UP000659654">
    <property type="component" value="Unassembled WGS sequence"/>
</dbReference>
<dbReference type="EMBL" id="CAJFCV020000003">
    <property type="protein sequence ID" value="CAG9108400.1"/>
    <property type="molecule type" value="Genomic_DNA"/>
</dbReference>